<feature type="region of interest" description="Disordered" evidence="1">
    <location>
        <begin position="1"/>
        <end position="146"/>
    </location>
</feature>
<keyword evidence="3" id="KW-1185">Reference proteome</keyword>
<dbReference type="Proteomes" id="UP000054097">
    <property type="component" value="Unassembled WGS sequence"/>
</dbReference>
<proteinExistence type="predicted"/>
<evidence type="ECO:0000313" key="3">
    <source>
        <dbReference type="Proteomes" id="UP000054097"/>
    </source>
</evidence>
<reference evidence="3" key="2">
    <citation type="submission" date="2015-01" db="EMBL/GenBank/DDBJ databases">
        <title>Evolutionary Origins and Diversification of the Mycorrhizal Mutualists.</title>
        <authorList>
            <consortium name="DOE Joint Genome Institute"/>
            <consortium name="Mycorrhizal Genomics Consortium"/>
            <person name="Kohler A."/>
            <person name="Kuo A."/>
            <person name="Nagy L.G."/>
            <person name="Floudas D."/>
            <person name="Copeland A."/>
            <person name="Barry K.W."/>
            <person name="Cichocki N."/>
            <person name="Veneault-Fourrey C."/>
            <person name="LaButti K."/>
            <person name="Lindquist E.A."/>
            <person name="Lipzen A."/>
            <person name="Lundell T."/>
            <person name="Morin E."/>
            <person name="Murat C."/>
            <person name="Riley R."/>
            <person name="Ohm R."/>
            <person name="Sun H."/>
            <person name="Tunlid A."/>
            <person name="Henrissat B."/>
            <person name="Grigoriev I.V."/>
            <person name="Hibbett D.S."/>
            <person name="Martin F."/>
        </authorList>
    </citation>
    <scope>NUCLEOTIDE SEQUENCE [LARGE SCALE GENOMIC DNA]</scope>
    <source>
        <strain evidence="3">MAFF 305830</strain>
    </source>
</reference>
<evidence type="ECO:0000256" key="1">
    <source>
        <dbReference type="SAM" id="MobiDB-lite"/>
    </source>
</evidence>
<evidence type="ECO:0000313" key="2">
    <source>
        <dbReference type="EMBL" id="KIM28672.1"/>
    </source>
</evidence>
<reference evidence="2 3" key="1">
    <citation type="submission" date="2014-04" db="EMBL/GenBank/DDBJ databases">
        <authorList>
            <consortium name="DOE Joint Genome Institute"/>
            <person name="Kuo A."/>
            <person name="Zuccaro A."/>
            <person name="Kohler A."/>
            <person name="Nagy L.G."/>
            <person name="Floudas D."/>
            <person name="Copeland A."/>
            <person name="Barry K.W."/>
            <person name="Cichocki N."/>
            <person name="Veneault-Fourrey C."/>
            <person name="LaButti K."/>
            <person name="Lindquist E.A."/>
            <person name="Lipzen A."/>
            <person name="Lundell T."/>
            <person name="Morin E."/>
            <person name="Murat C."/>
            <person name="Sun H."/>
            <person name="Tunlid A."/>
            <person name="Henrissat B."/>
            <person name="Grigoriev I.V."/>
            <person name="Hibbett D.S."/>
            <person name="Martin F."/>
            <person name="Nordberg H.P."/>
            <person name="Cantor M.N."/>
            <person name="Hua S.X."/>
        </authorList>
    </citation>
    <scope>NUCLEOTIDE SEQUENCE [LARGE SCALE GENOMIC DNA]</scope>
    <source>
        <strain evidence="2 3">MAFF 305830</strain>
    </source>
</reference>
<name>A0A0C2XHW2_SERVB</name>
<feature type="compositionally biased region" description="Basic and acidic residues" evidence="1">
    <location>
        <begin position="104"/>
        <end position="114"/>
    </location>
</feature>
<protein>
    <submittedName>
        <fullName evidence="2">Uncharacterized protein</fullName>
    </submittedName>
</protein>
<feature type="compositionally biased region" description="Basic and acidic residues" evidence="1">
    <location>
        <begin position="1"/>
        <end position="72"/>
    </location>
</feature>
<dbReference type="HOGENOM" id="CLU_1778608_0_0_1"/>
<gene>
    <name evidence="2" type="ORF">M408DRAFT_329144</name>
</gene>
<dbReference type="AlphaFoldDB" id="A0A0C2XHW2"/>
<feature type="compositionally biased region" description="Gly residues" evidence="1">
    <location>
        <begin position="125"/>
        <end position="146"/>
    </location>
</feature>
<feature type="compositionally biased region" description="Basic and acidic residues" evidence="1">
    <location>
        <begin position="87"/>
        <end position="97"/>
    </location>
</feature>
<organism evidence="2 3">
    <name type="scientific">Serendipita vermifera MAFF 305830</name>
    <dbReference type="NCBI Taxonomy" id="933852"/>
    <lineage>
        <taxon>Eukaryota</taxon>
        <taxon>Fungi</taxon>
        <taxon>Dikarya</taxon>
        <taxon>Basidiomycota</taxon>
        <taxon>Agaricomycotina</taxon>
        <taxon>Agaricomycetes</taxon>
        <taxon>Sebacinales</taxon>
        <taxon>Serendipitaceae</taxon>
        <taxon>Serendipita</taxon>
    </lineage>
</organism>
<sequence length="146" mass="15356">MSDQESGKHAVEKEHHEHNTEGDHSAEEVLHQDPDSVRTEEPESSSVDDHDQANRRDSDPLGKLRGKSEPKAVKSGNKGGSRPSGGLKKESESESEKSTGSNESHGEGEGEHGQTKKKGKTRGKPVGGTSKGGSSGQGGLPGGQKR</sequence>
<accession>A0A0C2XHW2</accession>
<dbReference type="EMBL" id="KN824291">
    <property type="protein sequence ID" value="KIM28672.1"/>
    <property type="molecule type" value="Genomic_DNA"/>
</dbReference>